<protein>
    <recommendedName>
        <fullName evidence="6">Coatomer subunit zeta</fullName>
    </recommendedName>
</protein>
<comment type="similarity">
    <text evidence="1 6">Belongs to the adaptor complexes small subunit family.</text>
</comment>
<sequence length="126" mass="14280">MVARGEQFHCYSRLCRRGCLPSSSHRELRGYVKNDSSSLSTSTALSYFIRNHGIRRSGRRNVEKHSLVENLDGVFLVVDEIVDRGVILESDPQRFIQKVNFRVSVQRHLLVILCHADKAGLGVALM</sequence>
<dbReference type="GO" id="GO:0006891">
    <property type="term" value="P:intra-Golgi vesicle-mediated transport"/>
    <property type="evidence" value="ECO:0007669"/>
    <property type="project" value="TreeGrafter"/>
</dbReference>
<gene>
    <name evidence="8" type="ORF">EOD39_11387</name>
</gene>
<name>A0A444UP37_ACIRT</name>
<dbReference type="SUPFAM" id="SSF64356">
    <property type="entry name" value="SNARE-like"/>
    <property type="match status" value="1"/>
</dbReference>
<keyword evidence="3 6" id="KW-0653">Protein transport</keyword>
<keyword evidence="2 6" id="KW-0963">Cytoplasm</keyword>
<keyword evidence="4 6" id="KW-0472">Membrane</keyword>
<dbReference type="AlphaFoldDB" id="A0A444UP37"/>
<comment type="caution">
    <text evidence="8">The sequence shown here is derived from an EMBL/GenBank/DDBJ whole genome shotgun (WGS) entry which is preliminary data.</text>
</comment>
<organism evidence="8 9">
    <name type="scientific">Acipenser ruthenus</name>
    <name type="common">Sterlet sturgeon</name>
    <dbReference type="NCBI Taxonomy" id="7906"/>
    <lineage>
        <taxon>Eukaryota</taxon>
        <taxon>Metazoa</taxon>
        <taxon>Chordata</taxon>
        <taxon>Craniata</taxon>
        <taxon>Vertebrata</taxon>
        <taxon>Euteleostomi</taxon>
        <taxon>Actinopterygii</taxon>
        <taxon>Chondrostei</taxon>
        <taxon>Acipenseriformes</taxon>
        <taxon>Acipenseridae</taxon>
        <taxon>Acipenser</taxon>
    </lineage>
</organism>
<evidence type="ECO:0000256" key="6">
    <source>
        <dbReference type="RuleBase" id="RU366053"/>
    </source>
</evidence>
<dbReference type="InterPro" id="IPR011012">
    <property type="entry name" value="Longin-like_dom_sf"/>
</dbReference>
<dbReference type="InterPro" id="IPR039652">
    <property type="entry name" value="Coatomer_zeta"/>
</dbReference>
<keyword evidence="9" id="KW-1185">Reference proteome</keyword>
<dbReference type="GO" id="GO:0006886">
    <property type="term" value="P:intracellular protein transport"/>
    <property type="evidence" value="ECO:0007669"/>
    <property type="project" value="TreeGrafter"/>
</dbReference>
<dbReference type="GO" id="GO:0000139">
    <property type="term" value="C:Golgi membrane"/>
    <property type="evidence" value="ECO:0007669"/>
    <property type="project" value="UniProtKB-SubCell"/>
</dbReference>
<evidence type="ECO:0000256" key="4">
    <source>
        <dbReference type="ARBA" id="ARBA00023136"/>
    </source>
</evidence>
<evidence type="ECO:0000259" key="7">
    <source>
        <dbReference type="Pfam" id="PF01217"/>
    </source>
</evidence>
<evidence type="ECO:0000256" key="5">
    <source>
        <dbReference type="ARBA" id="ARBA00045555"/>
    </source>
</evidence>
<keyword evidence="6" id="KW-0968">Cytoplasmic vesicle</keyword>
<comment type="subunit">
    <text evidence="6">Oligomeric complex that consists of at least the alpha, beta, beta', gamma, delta, epsilon and zeta subunits.</text>
</comment>
<comment type="function">
    <text evidence="5">The coatomer is a cytosolic protein complex that binds to dilysine motifs and reversibly associates with Golgi non-clathrin-coated vesicles, which further mediate biosynthetic protein transport from the ER, via the Golgi up to the trans Golgi network. Coatomer complex is required for budding from Golgi membranes, and is essential for the retrograde Golgi-to-ER transport of dilysine-tagged proteins. The zeta subunit may be involved in regulating the coat assembly and, hence, the rate of biosynthetic protein transport due to its association-dissociation properties with the coatomer complex.</text>
</comment>
<dbReference type="GO" id="GO:0030126">
    <property type="term" value="C:COPI vesicle coat"/>
    <property type="evidence" value="ECO:0007669"/>
    <property type="project" value="UniProtKB-UniRule"/>
</dbReference>
<keyword evidence="6" id="KW-0333">Golgi apparatus</keyword>
<dbReference type="InterPro" id="IPR022775">
    <property type="entry name" value="AP_mu_sigma_su"/>
</dbReference>
<dbReference type="PANTHER" id="PTHR11043:SF4">
    <property type="entry name" value="COATOMER SUBUNIT ZETA-2"/>
    <property type="match status" value="1"/>
</dbReference>
<evidence type="ECO:0000313" key="9">
    <source>
        <dbReference type="Proteomes" id="UP000289886"/>
    </source>
</evidence>
<dbReference type="Gene3D" id="3.30.450.60">
    <property type="match status" value="1"/>
</dbReference>
<evidence type="ECO:0000256" key="3">
    <source>
        <dbReference type="ARBA" id="ARBA00022927"/>
    </source>
</evidence>
<keyword evidence="6" id="KW-0813">Transport</keyword>
<dbReference type="GO" id="GO:0006890">
    <property type="term" value="P:retrograde vesicle-mediated transport, Golgi to endoplasmic reticulum"/>
    <property type="evidence" value="ECO:0007669"/>
    <property type="project" value="UniProtKB-UniRule"/>
</dbReference>
<keyword evidence="6" id="KW-0931">ER-Golgi transport</keyword>
<feature type="domain" description="AP complex mu/sigma subunit" evidence="7">
    <location>
        <begin position="60"/>
        <end position="102"/>
    </location>
</feature>
<dbReference type="Proteomes" id="UP000289886">
    <property type="component" value="Unassembled WGS sequence"/>
</dbReference>
<proteinExistence type="inferred from homology"/>
<reference evidence="8 9" key="1">
    <citation type="submission" date="2019-01" db="EMBL/GenBank/DDBJ databases">
        <title>Draft Genome and Complete Hox-Cluster Characterization of the Sterlet Sturgeon (Acipenser ruthenus).</title>
        <authorList>
            <person name="Wei Q."/>
        </authorList>
    </citation>
    <scope>NUCLEOTIDE SEQUENCE [LARGE SCALE GENOMIC DNA]</scope>
    <source>
        <strain evidence="8">WHYD16114868_AA</strain>
        <tissue evidence="8">Blood</tissue>
    </source>
</reference>
<dbReference type="Pfam" id="PF01217">
    <property type="entry name" value="Clat_adaptor_s"/>
    <property type="match status" value="1"/>
</dbReference>
<evidence type="ECO:0000256" key="2">
    <source>
        <dbReference type="ARBA" id="ARBA00022490"/>
    </source>
</evidence>
<accession>A0A444UP37</accession>
<evidence type="ECO:0000313" key="8">
    <source>
        <dbReference type="EMBL" id="RXM36927.1"/>
    </source>
</evidence>
<comment type="subcellular location">
    <subcellularLocation>
        <location evidence="6">Cytoplasm</location>
    </subcellularLocation>
    <subcellularLocation>
        <location evidence="6">Golgi apparatus membrane</location>
        <topology evidence="6">Peripheral membrane protein</topology>
        <orientation evidence="6">Cytoplasmic side</orientation>
    </subcellularLocation>
    <subcellularLocation>
        <location evidence="6">Cytoplasmic vesicle</location>
        <location evidence="6">COPI-coated vesicle membrane</location>
        <topology evidence="6">Peripheral membrane protein</topology>
        <orientation evidence="6">Cytoplasmic side</orientation>
    </subcellularLocation>
</comment>
<evidence type="ECO:0000256" key="1">
    <source>
        <dbReference type="ARBA" id="ARBA00006972"/>
    </source>
</evidence>
<dbReference type="EMBL" id="SCEB01214161">
    <property type="protein sequence ID" value="RXM36927.1"/>
    <property type="molecule type" value="Genomic_DNA"/>
</dbReference>
<dbReference type="PANTHER" id="PTHR11043">
    <property type="entry name" value="ZETA-COAT PROTEIN"/>
    <property type="match status" value="1"/>
</dbReference>